<organism evidence="1 2">
    <name type="scientific">Symbiodinium necroappetens</name>
    <dbReference type="NCBI Taxonomy" id="1628268"/>
    <lineage>
        <taxon>Eukaryota</taxon>
        <taxon>Sar</taxon>
        <taxon>Alveolata</taxon>
        <taxon>Dinophyceae</taxon>
        <taxon>Suessiales</taxon>
        <taxon>Symbiodiniaceae</taxon>
        <taxon>Symbiodinium</taxon>
    </lineage>
</organism>
<dbReference type="EMBL" id="CAJNJA010024750">
    <property type="protein sequence ID" value="CAE7531646.1"/>
    <property type="molecule type" value="Genomic_DNA"/>
</dbReference>
<dbReference type="Proteomes" id="UP000601435">
    <property type="component" value="Unassembled WGS sequence"/>
</dbReference>
<evidence type="ECO:0000313" key="2">
    <source>
        <dbReference type="Proteomes" id="UP000601435"/>
    </source>
</evidence>
<proteinExistence type="predicted"/>
<dbReference type="OrthoDB" id="428723at2759"/>
<name>A0A812TL72_9DINO</name>
<sequence>MRAVVLAVQRSSVLVQTHCGDVISVFPYTDDEILIAGQQRRVTYLPLRLGYATTLQKIQGATLEHITVWLDVPNVEAAAYVALSRVQYDENWRFLGHVTRHHFTPASGV</sequence>
<reference evidence="1" key="1">
    <citation type="submission" date="2021-02" db="EMBL/GenBank/DDBJ databases">
        <authorList>
            <person name="Dougan E. K."/>
            <person name="Rhodes N."/>
            <person name="Thang M."/>
            <person name="Chan C."/>
        </authorList>
    </citation>
    <scope>NUCLEOTIDE SEQUENCE</scope>
</reference>
<gene>
    <name evidence="1" type="ORF">SNEC2469_LOCUS15273</name>
</gene>
<keyword evidence="2" id="KW-1185">Reference proteome</keyword>
<dbReference type="AlphaFoldDB" id="A0A812TL72"/>
<accession>A0A812TL72</accession>
<evidence type="ECO:0000313" key="1">
    <source>
        <dbReference type="EMBL" id="CAE7531646.1"/>
    </source>
</evidence>
<protein>
    <submittedName>
        <fullName evidence="1">Uncharacterized protein</fullName>
    </submittedName>
</protein>
<comment type="caution">
    <text evidence="1">The sequence shown here is derived from an EMBL/GenBank/DDBJ whole genome shotgun (WGS) entry which is preliminary data.</text>
</comment>